<accession>A0A086TBI0</accession>
<feature type="compositionally biased region" description="Basic and acidic residues" evidence="1">
    <location>
        <begin position="240"/>
        <end position="257"/>
    </location>
</feature>
<proteinExistence type="predicted"/>
<dbReference type="AlphaFoldDB" id="A0A086TBI0"/>
<keyword evidence="3" id="KW-1185">Reference proteome</keyword>
<feature type="compositionally biased region" description="Polar residues" evidence="1">
    <location>
        <begin position="280"/>
        <end position="307"/>
    </location>
</feature>
<gene>
    <name evidence="2" type="ORF">ACRE_024190</name>
</gene>
<evidence type="ECO:0008006" key="4">
    <source>
        <dbReference type="Google" id="ProtNLM"/>
    </source>
</evidence>
<evidence type="ECO:0000256" key="1">
    <source>
        <dbReference type="SAM" id="MobiDB-lite"/>
    </source>
</evidence>
<dbReference type="PANTHER" id="PTHR38703:SF1">
    <property type="entry name" value="ALLERGEN"/>
    <property type="match status" value="1"/>
</dbReference>
<organism evidence="2 3">
    <name type="scientific">Hapsidospora chrysogenum (strain ATCC 11550 / CBS 779.69 / DSM 880 / IAM 14645 / JCM 23072 / IMI 49137)</name>
    <name type="common">Acremonium chrysogenum</name>
    <dbReference type="NCBI Taxonomy" id="857340"/>
    <lineage>
        <taxon>Eukaryota</taxon>
        <taxon>Fungi</taxon>
        <taxon>Dikarya</taxon>
        <taxon>Ascomycota</taxon>
        <taxon>Pezizomycotina</taxon>
        <taxon>Sordariomycetes</taxon>
        <taxon>Hypocreomycetidae</taxon>
        <taxon>Hypocreales</taxon>
        <taxon>Bionectriaceae</taxon>
        <taxon>Hapsidospora</taxon>
    </lineage>
</organism>
<protein>
    <recommendedName>
        <fullName evidence="4">Allergen</fullName>
    </recommendedName>
</protein>
<reference evidence="3" key="1">
    <citation type="journal article" date="2014" name="Genome Announc.">
        <title>Genome sequence and annotation of Acremonium chrysogenum, producer of the beta-lactam antibiotic cephalosporin C.</title>
        <authorList>
            <person name="Terfehr D."/>
            <person name="Dahlmann T.A."/>
            <person name="Specht T."/>
            <person name="Zadra I."/>
            <person name="Kuernsteiner H."/>
            <person name="Kueck U."/>
        </authorList>
    </citation>
    <scope>NUCLEOTIDE SEQUENCE [LARGE SCALE GENOMIC DNA]</scope>
    <source>
        <strain evidence="3">ATCC 11550 / CBS 779.69 / DSM 880 / IAM 14645 / JCM 23072 / IMI 49137</strain>
    </source>
</reference>
<dbReference type="HOGENOM" id="CLU_047590_1_1_1"/>
<evidence type="ECO:0000313" key="3">
    <source>
        <dbReference type="Proteomes" id="UP000029964"/>
    </source>
</evidence>
<evidence type="ECO:0000313" key="2">
    <source>
        <dbReference type="EMBL" id="KFH46712.1"/>
    </source>
</evidence>
<feature type="compositionally biased region" description="Basic and acidic residues" evidence="1">
    <location>
        <begin position="373"/>
        <end position="388"/>
    </location>
</feature>
<feature type="region of interest" description="Disordered" evidence="1">
    <location>
        <begin position="182"/>
        <end position="388"/>
    </location>
</feature>
<dbReference type="EMBL" id="JPKY01000016">
    <property type="protein sequence ID" value="KFH46712.1"/>
    <property type="molecule type" value="Genomic_DNA"/>
</dbReference>
<dbReference type="Proteomes" id="UP000029964">
    <property type="component" value="Unassembled WGS sequence"/>
</dbReference>
<dbReference type="OrthoDB" id="2118965at2759"/>
<sequence length="388" mass="41550">MQKAKQAAANFLSKDGKHDTTVDQDVRRAVTDEHVRPHEHEIVTTAIEKEVHQDHHQTRIQPINATETLPEKSTHVINPVQHAEYEHGNEAELRAKLDQDASAYRDSSVTHETTHSAETAAPIAGEHVHHHVHEHIQPVIHKETVAPHVVHRTVPVHETHHAAPIHHEATTLPAQTLEEYTAHSGGPMQPKSEPTTLREFEGCPGPYNKERQLPNTALHPTSSDTSSHHQHHSTTTGLSKTEEKMAMEGESRTEGLSKRSSAGAGKSERLGKSEGLSRSEGMSPTQTSRDTQVQSSEPNYTHSDTTSGGRTAATAGGVGAGGAAVAAGRATQSTGTGSTADAAKPRSEAPRSGGRPSESSTGSHKVSLMDKLNPLKDADGDGKKGVMS</sequence>
<comment type="caution">
    <text evidence="2">The sequence shown here is derived from an EMBL/GenBank/DDBJ whole genome shotgun (WGS) entry which is preliminary data.</text>
</comment>
<dbReference type="PANTHER" id="PTHR38703">
    <property type="entry name" value="CHROMOSOME 8, WHOLE GENOME SHOTGUN SEQUENCE"/>
    <property type="match status" value="1"/>
</dbReference>
<name>A0A086TBI0_HAPC1</name>
<feature type="compositionally biased region" description="Basic and acidic residues" evidence="1">
    <location>
        <begin position="266"/>
        <end position="277"/>
    </location>
</feature>